<reference evidence="3" key="1">
    <citation type="submission" date="2022-11" db="UniProtKB">
        <authorList>
            <consortium name="WormBaseParasite"/>
        </authorList>
    </citation>
    <scope>IDENTIFICATION</scope>
</reference>
<proteinExistence type="predicted"/>
<evidence type="ECO:0000313" key="2">
    <source>
        <dbReference type="Proteomes" id="UP000887578"/>
    </source>
</evidence>
<sequence length="228" mass="27598">MRQMSIPVGAVFLKNKTETTYTQMFEKLLEFLENNIGGNKRFHFDQEAAAINAARQVFHQFQVEIFNCFFHYQKNLKDYARNECSVQLYRDGNFRKWLRTITGASHLPRNPRNLQNELVQHMLTLDIQLPPNLQQDFQKFKQYYTNFWLPRLETLNYYDDLNCPRTTNACEGFHRKIKEYLRQSDPSFKSAYRVFRDLLRDSIIDWDKSFNATQLPFRKNKYKFQWMN</sequence>
<keyword evidence="2" id="KW-1185">Reference proteome</keyword>
<evidence type="ECO:0000313" key="3">
    <source>
        <dbReference type="WBParaSite" id="PDA_v2.g7924.t1"/>
    </source>
</evidence>
<organism evidence="2 3">
    <name type="scientific">Panagrolaimus davidi</name>
    <dbReference type="NCBI Taxonomy" id="227884"/>
    <lineage>
        <taxon>Eukaryota</taxon>
        <taxon>Metazoa</taxon>
        <taxon>Ecdysozoa</taxon>
        <taxon>Nematoda</taxon>
        <taxon>Chromadorea</taxon>
        <taxon>Rhabditida</taxon>
        <taxon>Tylenchina</taxon>
        <taxon>Panagrolaimomorpha</taxon>
        <taxon>Panagrolaimoidea</taxon>
        <taxon>Panagrolaimidae</taxon>
        <taxon>Panagrolaimus</taxon>
    </lineage>
</organism>
<feature type="domain" description="MULE transposase" evidence="1">
    <location>
        <begin position="3"/>
        <end position="75"/>
    </location>
</feature>
<evidence type="ECO:0000259" key="1">
    <source>
        <dbReference type="Pfam" id="PF10551"/>
    </source>
</evidence>
<dbReference type="AlphaFoldDB" id="A0A914R8K4"/>
<dbReference type="WBParaSite" id="PDA_v2.g7924.t1">
    <property type="protein sequence ID" value="PDA_v2.g7924.t1"/>
    <property type="gene ID" value="PDA_v2.g7924"/>
</dbReference>
<protein>
    <submittedName>
        <fullName evidence="3">MULE transposase domain-containing protein</fullName>
    </submittedName>
</protein>
<name>A0A914R8K4_9BILA</name>
<accession>A0A914R8K4</accession>
<dbReference type="Pfam" id="PF10551">
    <property type="entry name" value="MULE"/>
    <property type="match status" value="1"/>
</dbReference>
<dbReference type="Proteomes" id="UP000887578">
    <property type="component" value="Unplaced"/>
</dbReference>
<dbReference type="InterPro" id="IPR018289">
    <property type="entry name" value="MULE_transposase_dom"/>
</dbReference>